<evidence type="ECO:0000313" key="9">
    <source>
        <dbReference type="Proteomes" id="UP000794436"/>
    </source>
</evidence>
<feature type="transmembrane region" description="Helical" evidence="7">
    <location>
        <begin position="238"/>
        <end position="257"/>
    </location>
</feature>
<keyword evidence="3" id="KW-0813">Transport</keyword>
<dbReference type="Pfam" id="PF03092">
    <property type="entry name" value="BT1"/>
    <property type="match status" value="1"/>
</dbReference>
<feature type="transmembrane region" description="Helical" evidence="7">
    <location>
        <begin position="202"/>
        <end position="226"/>
    </location>
</feature>
<evidence type="ECO:0000256" key="2">
    <source>
        <dbReference type="ARBA" id="ARBA00007015"/>
    </source>
</evidence>
<feature type="transmembrane region" description="Helical" evidence="7">
    <location>
        <begin position="360"/>
        <end position="385"/>
    </location>
</feature>
<dbReference type="SUPFAM" id="SSF103473">
    <property type="entry name" value="MFS general substrate transporter"/>
    <property type="match status" value="1"/>
</dbReference>
<dbReference type="PANTHER" id="PTHR31585:SF5">
    <property type="entry name" value="RNA-BINDING S4 DOMAIN-CONTAINING PROTEIN"/>
    <property type="match status" value="1"/>
</dbReference>
<dbReference type="OrthoDB" id="164313at2759"/>
<evidence type="ECO:0000256" key="7">
    <source>
        <dbReference type="SAM" id="Phobius"/>
    </source>
</evidence>
<dbReference type="GO" id="GO:0016020">
    <property type="term" value="C:membrane"/>
    <property type="evidence" value="ECO:0007669"/>
    <property type="project" value="UniProtKB-SubCell"/>
</dbReference>
<feature type="transmembrane region" description="Helical" evidence="7">
    <location>
        <begin position="503"/>
        <end position="525"/>
    </location>
</feature>
<keyword evidence="6 7" id="KW-0472">Membrane</keyword>
<proteinExistence type="inferred from homology"/>
<keyword evidence="4 7" id="KW-0812">Transmembrane</keyword>
<organism evidence="8 9">
    <name type="scientific">Pythium oligandrum</name>
    <name type="common">Mycoparasitic fungus</name>
    <dbReference type="NCBI Taxonomy" id="41045"/>
    <lineage>
        <taxon>Eukaryota</taxon>
        <taxon>Sar</taxon>
        <taxon>Stramenopiles</taxon>
        <taxon>Oomycota</taxon>
        <taxon>Peronosporomycetes</taxon>
        <taxon>Pythiales</taxon>
        <taxon>Pythiaceae</taxon>
        <taxon>Pythium</taxon>
    </lineage>
</organism>
<feature type="transmembrane region" description="Helical" evidence="7">
    <location>
        <begin position="421"/>
        <end position="444"/>
    </location>
</feature>
<accession>A0A8K1FIM2</accession>
<evidence type="ECO:0000256" key="4">
    <source>
        <dbReference type="ARBA" id="ARBA00022692"/>
    </source>
</evidence>
<dbReference type="InterPro" id="IPR036259">
    <property type="entry name" value="MFS_trans_sf"/>
</dbReference>
<protein>
    <submittedName>
        <fullName evidence="8">Uncharacterized protein</fullName>
    </submittedName>
</protein>
<evidence type="ECO:0000313" key="8">
    <source>
        <dbReference type="EMBL" id="TMW65145.1"/>
    </source>
</evidence>
<sequence length="568" mass="62477">MMLLSKSQYPHMSPKTAAHCDTNQSAMHYMTAPRLSATTPSERPCSIDMVRTDMETQNDRFVAGNEFFNYEQYGSLRPGLMPVELFSMEYIGLAVQCLLSGFVFNYCAYGYGAILAEYLRGYNSGYATAARCVLFWPQCFAIVIGLYSDCRPLWGHRRKSYMVIGWLVSFVFFGAIALVHFFTASSATSPEVQSSSYVTVFLVLSLVASAGIQVSLVAAIAFSVELAQREYLRARGRLQGTLIGLTCVGGLVAEVLISQNVSYHGMNMTSSISVSGAAGLIAATCAVAIPFCMFLMKEIPVSSSAGHATSIKKRTRELWQFCSQNLVYRVMFFIAGYTFLMKLNNLSARAVIITWSGAPWTATTSTIVARGVAKVLGVIWWVLLLKNTNWKLLAVLGTGIFVICNLALSIFTIFDVVRSEWFYNIFITIADVPLAWLLLYVYILPTEISNIGREGVVVGMCLSFQAMSELASFTVSTLIPHQIGFQVSPSDIKGDSSSTRMRVFAAIMIGTTFNLLALAMVPLLPNQKLDAQQLRAFGGYNRSARAVLSVVFVALVLFVIIANLIFFI</sequence>
<feature type="transmembrane region" description="Helical" evidence="7">
    <location>
        <begin position="392"/>
        <end position="415"/>
    </location>
</feature>
<feature type="transmembrane region" description="Helical" evidence="7">
    <location>
        <begin position="160"/>
        <end position="182"/>
    </location>
</feature>
<feature type="transmembrane region" description="Helical" evidence="7">
    <location>
        <begin position="277"/>
        <end position="297"/>
    </location>
</feature>
<dbReference type="AlphaFoldDB" id="A0A8K1FIM2"/>
<dbReference type="EMBL" id="SPLM01000038">
    <property type="protein sequence ID" value="TMW65145.1"/>
    <property type="molecule type" value="Genomic_DNA"/>
</dbReference>
<feature type="transmembrane region" description="Helical" evidence="7">
    <location>
        <begin position="126"/>
        <end position="148"/>
    </location>
</feature>
<keyword evidence="9" id="KW-1185">Reference proteome</keyword>
<dbReference type="PANTHER" id="PTHR31585">
    <property type="entry name" value="FOLATE-BIOPTERIN TRANSPORTER 1, CHLOROPLASTIC"/>
    <property type="match status" value="1"/>
</dbReference>
<feature type="transmembrane region" description="Helical" evidence="7">
    <location>
        <begin position="546"/>
        <end position="567"/>
    </location>
</feature>
<evidence type="ECO:0000256" key="1">
    <source>
        <dbReference type="ARBA" id="ARBA00004141"/>
    </source>
</evidence>
<reference evidence="8" key="1">
    <citation type="submission" date="2019-03" db="EMBL/GenBank/DDBJ databases">
        <title>Long read genome sequence of the mycoparasitic Pythium oligandrum ATCC 38472 isolated from sugarbeet rhizosphere.</title>
        <authorList>
            <person name="Gaulin E."/>
        </authorList>
    </citation>
    <scope>NUCLEOTIDE SEQUENCE</scope>
    <source>
        <strain evidence="8">ATCC 38472_TT</strain>
    </source>
</reference>
<feature type="transmembrane region" description="Helical" evidence="7">
    <location>
        <begin position="318"/>
        <end position="340"/>
    </location>
</feature>
<comment type="similarity">
    <text evidence="2">Belongs to the major facilitator superfamily. Folate-biopterin transporter (TC 2.A.71) family.</text>
</comment>
<dbReference type="InterPro" id="IPR039309">
    <property type="entry name" value="BT1"/>
</dbReference>
<comment type="caution">
    <text evidence="8">The sequence shown here is derived from an EMBL/GenBank/DDBJ whole genome shotgun (WGS) entry which is preliminary data.</text>
</comment>
<gene>
    <name evidence="8" type="ORF">Poli38472_009312</name>
</gene>
<evidence type="ECO:0000256" key="3">
    <source>
        <dbReference type="ARBA" id="ARBA00022448"/>
    </source>
</evidence>
<feature type="transmembrane region" description="Helical" evidence="7">
    <location>
        <begin position="90"/>
        <end position="114"/>
    </location>
</feature>
<comment type="subcellular location">
    <subcellularLocation>
        <location evidence="1">Membrane</location>
        <topology evidence="1">Multi-pass membrane protein</topology>
    </subcellularLocation>
</comment>
<name>A0A8K1FIM2_PYTOL</name>
<dbReference type="Proteomes" id="UP000794436">
    <property type="component" value="Unassembled WGS sequence"/>
</dbReference>
<keyword evidence="5 7" id="KW-1133">Transmembrane helix</keyword>
<evidence type="ECO:0000256" key="5">
    <source>
        <dbReference type="ARBA" id="ARBA00022989"/>
    </source>
</evidence>
<evidence type="ECO:0000256" key="6">
    <source>
        <dbReference type="ARBA" id="ARBA00023136"/>
    </source>
</evidence>